<organism evidence="2 3">
    <name type="scientific">Eruca vesicaria subsp. sativa</name>
    <name type="common">Garden rocket</name>
    <name type="synonym">Eruca sativa</name>
    <dbReference type="NCBI Taxonomy" id="29727"/>
    <lineage>
        <taxon>Eukaryota</taxon>
        <taxon>Viridiplantae</taxon>
        <taxon>Streptophyta</taxon>
        <taxon>Embryophyta</taxon>
        <taxon>Tracheophyta</taxon>
        <taxon>Spermatophyta</taxon>
        <taxon>Magnoliopsida</taxon>
        <taxon>eudicotyledons</taxon>
        <taxon>Gunneridae</taxon>
        <taxon>Pentapetalae</taxon>
        <taxon>rosids</taxon>
        <taxon>malvids</taxon>
        <taxon>Brassicales</taxon>
        <taxon>Brassicaceae</taxon>
        <taxon>Brassiceae</taxon>
        <taxon>Eruca</taxon>
    </lineage>
</organism>
<dbReference type="Proteomes" id="UP001642260">
    <property type="component" value="Unassembled WGS sequence"/>
</dbReference>
<evidence type="ECO:0000313" key="2">
    <source>
        <dbReference type="EMBL" id="CAH8337836.1"/>
    </source>
</evidence>
<sequence>MSSDDSELYLEEEEEEEDGDYELFEEKTSYTSSTMPQSCCSRGISTETIVFTRKKLTWIRRNKAFWSCLTRPS</sequence>
<dbReference type="AlphaFoldDB" id="A0ABC8JS56"/>
<gene>
    <name evidence="2" type="ORF">ERUC_LOCUS14709</name>
</gene>
<feature type="region of interest" description="Disordered" evidence="1">
    <location>
        <begin position="1"/>
        <end position="22"/>
    </location>
</feature>
<dbReference type="EMBL" id="CAKOAT010138487">
    <property type="protein sequence ID" value="CAH8337836.1"/>
    <property type="molecule type" value="Genomic_DNA"/>
</dbReference>
<reference evidence="2 3" key="1">
    <citation type="submission" date="2022-03" db="EMBL/GenBank/DDBJ databases">
        <authorList>
            <person name="Macdonald S."/>
            <person name="Ahmed S."/>
            <person name="Newling K."/>
        </authorList>
    </citation>
    <scope>NUCLEOTIDE SEQUENCE [LARGE SCALE GENOMIC DNA]</scope>
</reference>
<accession>A0ABC8JS56</accession>
<comment type="caution">
    <text evidence="2">The sequence shown here is derived from an EMBL/GenBank/DDBJ whole genome shotgun (WGS) entry which is preliminary data.</text>
</comment>
<keyword evidence="3" id="KW-1185">Reference proteome</keyword>
<proteinExistence type="predicted"/>
<protein>
    <submittedName>
        <fullName evidence="2">Uncharacterized protein</fullName>
    </submittedName>
</protein>
<name>A0ABC8JS56_ERUVS</name>
<evidence type="ECO:0000256" key="1">
    <source>
        <dbReference type="SAM" id="MobiDB-lite"/>
    </source>
</evidence>
<evidence type="ECO:0000313" key="3">
    <source>
        <dbReference type="Proteomes" id="UP001642260"/>
    </source>
</evidence>